<feature type="transmembrane region" description="Helical" evidence="8">
    <location>
        <begin position="21"/>
        <end position="41"/>
    </location>
</feature>
<reference evidence="11 12" key="1">
    <citation type="submission" date="2017-01" db="EMBL/GenBank/DDBJ databases">
        <title>Complete genome sequence of esterase-producing bacterium Croceicoccus marinus E4A9.</title>
        <authorList>
            <person name="Wu Y.-H."/>
            <person name="Cheng H."/>
            <person name="Xu L."/>
            <person name="Huo Y.-Y."/>
            <person name="Wang C.-S."/>
            <person name="Xu X.-W."/>
        </authorList>
    </citation>
    <scope>NUCLEOTIDE SEQUENCE [LARGE SCALE GENOMIC DNA]</scope>
    <source>
        <strain evidence="11 12">E4A9</strain>
    </source>
</reference>
<dbReference type="Proteomes" id="UP000195807">
    <property type="component" value="Chromosome"/>
</dbReference>
<keyword evidence="12" id="KW-1185">Reference proteome</keyword>
<feature type="transmembrane region" description="Helical" evidence="8">
    <location>
        <begin position="123"/>
        <end position="143"/>
    </location>
</feature>
<dbReference type="SUPFAM" id="SSF161111">
    <property type="entry name" value="Cation efflux protein transmembrane domain-like"/>
    <property type="match status" value="1"/>
</dbReference>
<dbReference type="EMBL" id="CP019602">
    <property type="protein sequence ID" value="ARU17049.1"/>
    <property type="molecule type" value="Genomic_DNA"/>
</dbReference>
<name>A0A1Z1FE02_9SPHN</name>
<dbReference type="InterPro" id="IPR050291">
    <property type="entry name" value="CDF_Transporter"/>
</dbReference>
<evidence type="ECO:0000259" key="10">
    <source>
        <dbReference type="Pfam" id="PF16916"/>
    </source>
</evidence>
<keyword evidence="5 8" id="KW-0812">Transmembrane</keyword>
<dbReference type="KEGG" id="cman:A9D14_13845"/>
<evidence type="ECO:0000256" key="4">
    <source>
        <dbReference type="ARBA" id="ARBA00022475"/>
    </source>
</evidence>
<dbReference type="Pfam" id="PF01545">
    <property type="entry name" value="Cation_efflux"/>
    <property type="match status" value="1"/>
</dbReference>
<evidence type="ECO:0000256" key="3">
    <source>
        <dbReference type="ARBA" id="ARBA00022448"/>
    </source>
</evidence>
<feature type="domain" description="Cation efflux protein cytoplasmic" evidence="10">
    <location>
        <begin position="223"/>
        <end position="296"/>
    </location>
</feature>
<dbReference type="STRING" id="450378.GCA_001661675_02780"/>
<keyword evidence="7 8" id="KW-0472">Membrane</keyword>
<evidence type="ECO:0000313" key="11">
    <source>
        <dbReference type="EMBL" id="ARU17049.1"/>
    </source>
</evidence>
<dbReference type="GO" id="GO:0015086">
    <property type="term" value="F:cadmium ion transmembrane transporter activity"/>
    <property type="evidence" value="ECO:0007669"/>
    <property type="project" value="TreeGrafter"/>
</dbReference>
<dbReference type="GO" id="GO:0005886">
    <property type="term" value="C:plasma membrane"/>
    <property type="evidence" value="ECO:0007669"/>
    <property type="project" value="TreeGrafter"/>
</dbReference>
<dbReference type="PANTHER" id="PTHR43840">
    <property type="entry name" value="MITOCHONDRIAL METAL TRANSPORTER 1-RELATED"/>
    <property type="match status" value="1"/>
</dbReference>
<evidence type="ECO:0000259" key="9">
    <source>
        <dbReference type="Pfam" id="PF01545"/>
    </source>
</evidence>
<dbReference type="GO" id="GO:0015093">
    <property type="term" value="F:ferrous iron transmembrane transporter activity"/>
    <property type="evidence" value="ECO:0007669"/>
    <property type="project" value="TreeGrafter"/>
</dbReference>
<dbReference type="InterPro" id="IPR036837">
    <property type="entry name" value="Cation_efflux_CTD_sf"/>
</dbReference>
<keyword evidence="3" id="KW-0813">Transport</keyword>
<dbReference type="InterPro" id="IPR027469">
    <property type="entry name" value="Cation_efflux_TMD_sf"/>
</dbReference>
<dbReference type="InterPro" id="IPR002524">
    <property type="entry name" value="Cation_efflux"/>
</dbReference>
<dbReference type="AlphaFoldDB" id="A0A1Z1FE02"/>
<gene>
    <name evidence="11" type="primary">fieF</name>
    <name evidence="11" type="ORF">A9D14_13845</name>
</gene>
<dbReference type="Gene3D" id="3.30.70.1350">
    <property type="entry name" value="Cation efflux protein, cytoplasmic domain"/>
    <property type="match status" value="1"/>
</dbReference>
<comment type="subcellular location">
    <subcellularLocation>
        <location evidence="1">Membrane</location>
        <topology evidence="1">Multi-pass membrane protein</topology>
    </subcellularLocation>
</comment>
<dbReference type="InterPro" id="IPR027470">
    <property type="entry name" value="Cation_efflux_CTD"/>
</dbReference>
<dbReference type="InterPro" id="IPR058533">
    <property type="entry name" value="Cation_efflux_TM"/>
</dbReference>
<keyword evidence="4" id="KW-1003">Cell membrane</keyword>
<evidence type="ECO:0000256" key="5">
    <source>
        <dbReference type="ARBA" id="ARBA00022692"/>
    </source>
</evidence>
<feature type="transmembrane region" description="Helical" evidence="8">
    <location>
        <begin position="92"/>
        <end position="111"/>
    </location>
</feature>
<accession>A0A1Z1FE02</accession>
<dbReference type="NCBIfam" id="TIGR01297">
    <property type="entry name" value="CDF"/>
    <property type="match status" value="1"/>
</dbReference>
<evidence type="ECO:0000256" key="2">
    <source>
        <dbReference type="ARBA" id="ARBA00008114"/>
    </source>
</evidence>
<organism evidence="11 12">
    <name type="scientific">Croceicoccus marinus</name>
    <dbReference type="NCBI Taxonomy" id="450378"/>
    <lineage>
        <taxon>Bacteria</taxon>
        <taxon>Pseudomonadati</taxon>
        <taxon>Pseudomonadota</taxon>
        <taxon>Alphaproteobacteria</taxon>
        <taxon>Sphingomonadales</taxon>
        <taxon>Erythrobacteraceae</taxon>
        <taxon>Croceicoccus</taxon>
    </lineage>
</organism>
<dbReference type="SUPFAM" id="SSF160240">
    <property type="entry name" value="Cation efflux protein cytoplasmic domain-like"/>
    <property type="match status" value="1"/>
</dbReference>
<proteinExistence type="inferred from homology"/>
<keyword evidence="6 8" id="KW-1133">Transmembrane helix</keyword>
<dbReference type="RefSeq" id="WP_066847558.1">
    <property type="nucleotide sequence ID" value="NZ_CP019602.1"/>
</dbReference>
<feature type="domain" description="Cation efflux protein transmembrane" evidence="9">
    <location>
        <begin position="23"/>
        <end position="216"/>
    </location>
</feature>
<dbReference type="Gene3D" id="1.20.1510.10">
    <property type="entry name" value="Cation efflux protein transmembrane domain"/>
    <property type="match status" value="1"/>
</dbReference>
<dbReference type="GO" id="GO:0015341">
    <property type="term" value="F:zinc efflux antiporter activity"/>
    <property type="evidence" value="ECO:0007669"/>
    <property type="project" value="TreeGrafter"/>
</dbReference>
<comment type="similarity">
    <text evidence="2">Belongs to the cation diffusion facilitator (CDF) transporter (TC 2.A.4) family.</text>
</comment>
<evidence type="ECO:0000313" key="12">
    <source>
        <dbReference type="Proteomes" id="UP000195807"/>
    </source>
</evidence>
<protein>
    <submittedName>
        <fullName evidence="11">Divalent metal cation transporter FieF</fullName>
    </submittedName>
</protein>
<dbReference type="GO" id="GO:0006882">
    <property type="term" value="P:intracellular zinc ion homeostasis"/>
    <property type="evidence" value="ECO:0007669"/>
    <property type="project" value="TreeGrafter"/>
</dbReference>
<sequence>MDAPATAPLSREERSRLTRSAAIASTTVAALLLSLKIYAAWRTGSAAMLGSLADTALDIIASLSTLVGVWVASQPADHDHRFGHGKAEALTALVQVVLISISAVGIAARAVQQWLGGVRPEEAETGIAVSVIALLATFALLAWQRHVIKRTSSVAIRTDHVHYQSDVLLNLGVIAALALDSWTGFSGADPLFALAIAGWLAWNAFQASREAVDNLMDKEWPVEKRERLLEVIRGTPGLEGVHDLRTRTSGDRDFAQFHVWVDGDMTVRDAHDVMDRIEAQLEHEFPGTEFLIHPDPDGLREGGAYASVDLLETGPDPELLPPTEARP</sequence>
<evidence type="ECO:0000256" key="6">
    <source>
        <dbReference type="ARBA" id="ARBA00022989"/>
    </source>
</evidence>
<evidence type="ECO:0000256" key="1">
    <source>
        <dbReference type="ARBA" id="ARBA00004141"/>
    </source>
</evidence>
<dbReference type="OrthoDB" id="9806522at2"/>
<dbReference type="PANTHER" id="PTHR43840:SF41">
    <property type="entry name" value="CATION-EFFLUX PUMP FIEF"/>
    <property type="match status" value="1"/>
</dbReference>
<evidence type="ECO:0000256" key="7">
    <source>
        <dbReference type="ARBA" id="ARBA00023136"/>
    </source>
</evidence>
<feature type="transmembrane region" description="Helical" evidence="8">
    <location>
        <begin position="47"/>
        <end position="71"/>
    </location>
</feature>
<dbReference type="Pfam" id="PF16916">
    <property type="entry name" value="ZT_dimer"/>
    <property type="match status" value="1"/>
</dbReference>
<evidence type="ECO:0000256" key="8">
    <source>
        <dbReference type="SAM" id="Phobius"/>
    </source>
</evidence>